<name>A0A9W7B5R9_9STRA</name>
<evidence type="ECO:0000313" key="13">
    <source>
        <dbReference type="EMBL" id="GMH84357.1"/>
    </source>
</evidence>
<dbReference type="InterPro" id="IPR028082">
    <property type="entry name" value="Peripla_BP_I"/>
</dbReference>
<feature type="transmembrane region" description="Helical" evidence="10">
    <location>
        <begin position="590"/>
        <end position="612"/>
    </location>
</feature>
<feature type="transmembrane region" description="Helical" evidence="10">
    <location>
        <begin position="774"/>
        <end position="794"/>
    </location>
</feature>
<keyword evidence="6" id="KW-0675">Receptor</keyword>
<feature type="transmembrane region" description="Helical" evidence="10">
    <location>
        <begin position="747"/>
        <end position="768"/>
    </location>
</feature>
<evidence type="ECO:0000256" key="10">
    <source>
        <dbReference type="SAM" id="Phobius"/>
    </source>
</evidence>
<accession>A0A9W7B5R9</accession>
<evidence type="ECO:0000256" key="1">
    <source>
        <dbReference type="ARBA" id="ARBA00004141"/>
    </source>
</evidence>
<evidence type="ECO:0000256" key="4">
    <source>
        <dbReference type="ARBA" id="ARBA00023040"/>
    </source>
</evidence>
<feature type="transmembrane region" description="Helical" evidence="10">
    <location>
        <begin position="554"/>
        <end position="578"/>
    </location>
</feature>
<dbReference type="Pfam" id="PF01094">
    <property type="entry name" value="ANF_receptor"/>
    <property type="match status" value="1"/>
</dbReference>
<dbReference type="InterPro" id="IPR001828">
    <property type="entry name" value="ANF_lig-bd_rcpt"/>
</dbReference>
<protein>
    <recommendedName>
        <fullName evidence="12">G-protein coupled receptors family 3 profile domain-containing protein</fullName>
    </recommendedName>
</protein>
<feature type="transmembrane region" description="Helical" evidence="10">
    <location>
        <begin position="624"/>
        <end position="642"/>
    </location>
</feature>
<dbReference type="PANTHER" id="PTHR10519">
    <property type="entry name" value="GABA-B RECEPTOR"/>
    <property type="match status" value="1"/>
</dbReference>
<evidence type="ECO:0000256" key="5">
    <source>
        <dbReference type="ARBA" id="ARBA00023136"/>
    </source>
</evidence>
<evidence type="ECO:0000256" key="8">
    <source>
        <dbReference type="ARBA" id="ARBA00023224"/>
    </source>
</evidence>
<dbReference type="InterPro" id="IPR017978">
    <property type="entry name" value="GPCR_3_C"/>
</dbReference>
<dbReference type="AlphaFoldDB" id="A0A9W7B5R9"/>
<feature type="transmembrane region" description="Helical" evidence="10">
    <location>
        <begin position="718"/>
        <end position="735"/>
    </location>
</feature>
<dbReference type="PANTHER" id="PTHR10519:SF20">
    <property type="entry name" value="G-PROTEIN COUPLED RECEPTOR 156-RELATED"/>
    <property type="match status" value="1"/>
</dbReference>
<evidence type="ECO:0000256" key="7">
    <source>
        <dbReference type="ARBA" id="ARBA00023180"/>
    </source>
</evidence>
<keyword evidence="14" id="KW-1185">Reference proteome</keyword>
<evidence type="ECO:0000256" key="6">
    <source>
        <dbReference type="ARBA" id="ARBA00023170"/>
    </source>
</evidence>
<dbReference type="InterPro" id="IPR000337">
    <property type="entry name" value="GPCR_3"/>
</dbReference>
<dbReference type="GO" id="GO:0007214">
    <property type="term" value="P:gamma-aminobutyric acid signaling pathway"/>
    <property type="evidence" value="ECO:0007669"/>
    <property type="project" value="TreeGrafter"/>
</dbReference>
<dbReference type="PROSITE" id="PS50259">
    <property type="entry name" value="G_PROTEIN_RECEP_F3_4"/>
    <property type="match status" value="1"/>
</dbReference>
<dbReference type="Gene3D" id="3.40.50.2300">
    <property type="match status" value="4"/>
</dbReference>
<evidence type="ECO:0000256" key="2">
    <source>
        <dbReference type="ARBA" id="ARBA00022692"/>
    </source>
</evidence>
<dbReference type="SUPFAM" id="SSF53822">
    <property type="entry name" value="Periplasmic binding protein-like I"/>
    <property type="match status" value="1"/>
</dbReference>
<keyword evidence="5 10" id="KW-0472">Membrane</keyword>
<dbReference type="PRINTS" id="PR00248">
    <property type="entry name" value="GPCRMGR"/>
</dbReference>
<comment type="subcellular location">
    <subcellularLocation>
        <location evidence="1">Membrane</location>
        <topology evidence="1">Multi-pass membrane protein</topology>
    </subcellularLocation>
</comment>
<keyword evidence="7" id="KW-0325">Glycoprotein</keyword>
<dbReference type="Proteomes" id="UP001165160">
    <property type="component" value="Unassembled WGS sequence"/>
</dbReference>
<keyword evidence="2 10" id="KW-0812">Transmembrane</keyword>
<evidence type="ECO:0000256" key="3">
    <source>
        <dbReference type="ARBA" id="ARBA00022989"/>
    </source>
</evidence>
<feature type="domain" description="G-protein coupled receptors family 3 profile" evidence="12">
    <location>
        <begin position="554"/>
        <end position="796"/>
    </location>
</feature>
<keyword evidence="11" id="KW-0732">Signal</keyword>
<dbReference type="InterPro" id="IPR002455">
    <property type="entry name" value="GPCR3_GABA-B"/>
</dbReference>
<dbReference type="CDD" id="cd15047">
    <property type="entry name" value="7tmC_GABA-B-like"/>
    <property type="match status" value="1"/>
</dbReference>
<dbReference type="Pfam" id="PF00003">
    <property type="entry name" value="7tm_3"/>
    <property type="match status" value="1"/>
</dbReference>
<evidence type="ECO:0000259" key="12">
    <source>
        <dbReference type="PROSITE" id="PS50259"/>
    </source>
</evidence>
<dbReference type="GO" id="GO:0004965">
    <property type="term" value="F:G protein-coupled GABA receptor activity"/>
    <property type="evidence" value="ECO:0007669"/>
    <property type="project" value="InterPro"/>
</dbReference>
<keyword evidence="4" id="KW-0297">G-protein coupled receptor</keyword>
<gene>
    <name evidence="13" type="ORF">TrVE_jg5943</name>
</gene>
<evidence type="ECO:0000256" key="9">
    <source>
        <dbReference type="SAM" id="MobiDB-lite"/>
    </source>
</evidence>
<feature type="region of interest" description="Disordered" evidence="9">
    <location>
        <begin position="813"/>
        <end position="836"/>
    </location>
</feature>
<proteinExistence type="predicted"/>
<feature type="transmembrane region" description="Helical" evidence="10">
    <location>
        <begin position="663"/>
        <end position="684"/>
    </location>
</feature>
<dbReference type="EMBL" id="BRXX01000036">
    <property type="protein sequence ID" value="GMH84357.1"/>
    <property type="molecule type" value="Genomic_DNA"/>
</dbReference>
<dbReference type="GO" id="GO:0038039">
    <property type="term" value="C:G protein-coupled receptor heterodimeric complex"/>
    <property type="evidence" value="ECO:0007669"/>
    <property type="project" value="TreeGrafter"/>
</dbReference>
<organism evidence="13 14">
    <name type="scientific">Triparma verrucosa</name>
    <dbReference type="NCBI Taxonomy" id="1606542"/>
    <lineage>
        <taxon>Eukaryota</taxon>
        <taxon>Sar</taxon>
        <taxon>Stramenopiles</taxon>
        <taxon>Ochrophyta</taxon>
        <taxon>Bolidophyceae</taxon>
        <taxon>Parmales</taxon>
        <taxon>Triparmaceae</taxon>
        <taxon>Triparma</taxon>
    </lineage>
</organism>
<keyword evidence="3 10" id="KW-1133">Transmembrane helix</keyword>
<comment type="caution">
    <text evidence="13">The sequence shown here is derived from an EMBL/GenBank/DDBJ whole genome shotgun (WGS) entry which is preliminary data.</text>
</comment>
<reference evidence="14" key="1">
    <citation type="journal article" date="2023" name="Commun. Biol.">
        <title>Genome analysis of Parmales, the sister group of diatoms, reveals the evolutionary specialization of diatoms from phago-mixotrophs to photoautotrophs.</title>
        <authorList>
            <person name="Ban H."/>
            <person name="Sato S."/>
            <person name="Yoshikawa S."/>
            <person name="Yamada K."/>
            <person name="Nakamura Y."/>
            <person name="Ichinomiya M."/>
            <person name="Sato N."/>
            <person name="Blanc-Mathieu R."/>
            <person name="Endo H."/>
            <person name="Kuwata A."/>
            <person name="Ogata H."/>
        </authorList>
    </citation>
    <scope>NUCLEOTIDE SEQUENCE [LARGE SCALE GENOMIC DNA]</scope>
    <source>
        <strain evidence="14">NIES 3699</strain>
    </source>
</reference>
<feature type="chain" id="PRO_5040812775" description="G-protein coupled receptors family 3 profile domain-containing protein" evidence="11">
    <location>
        <begin position="24"/>
        <end position="858"/>
    </location>
</feature>
<evidence type="ECO:0000313" key="14">
    <source>
        <dbReference type="Proteomes" id="UP001165160"/>
    </source>
</evidence>
<evidence type="ECO:0000256" key="11">
    <source>
        <dbReference type="SAM" id="SignalP"/>
    </source>
</evidence>
<feature type="compositionally biased region" description="Low complexity" evidence="9">
    <location>
        <begin position="821"/>
        <end position="833"/>
    </location>
</feature>
<sequence>MNITPALLSFILIFSLTFDFTSGTVPGASHPECEFASTCWSNSYIKNHSCVSLPEGGAIINSTHIEIGISAVLSGGDAEWEIATNAATLLAIEEINNSNDILPGVTIIPTFADDSALYIQGFLAGLCLSKRGVPVILGPTYSDAMGAAVIAARQNVPMLSPTCSTPKLDNRDPENGFPLFTRTFLSDTLQGPALSGIAHHFGWSTVVTIVADGDAYSQGLASSFSVNAEANAIEISTSVSITAAESEGSATLVSKLNILKATGVRVIYMIVGSSTDAVKILKTAKTLGMTGEGWTWVGCDAWMSSALDGIDEADKIGIIGTRPDFDFNSVGWRAFETAWQAIPATGFHPKYDLDDVGNTIWPYYGQNPLPDDNQWPAYNYDAMYVIGHALHNVVTEHGVAKISDATILTHAIRNVTIPNGATAPIAFNNQGEMAAGGYNLYNYQPTAVDPTVNSWTSVGTISIPDPALPGTLILSSDKTVAWGGNAAVIPAARICALDDYEYTISECDESSITKTISYSLKAGVICTVDAEGGVSKPGDVSDIQCSYIPSGSSTALVCMLCSIIGIAFGLIWVLYTVTHWKTPSIKTSQPVFCCLFALFIGLVNLTSILELGEHTDGACMIREVAFHIFFTLGFGAILVKMHRVVTIFSNRSLKKITIRDSDLAANMAKLLVVDVTIVIVWCFVDPLKASTTTETVKGLAYEEISCESDSGSFLSLAYFYKICLLLFGINLAYKSRDMGHFAESKEIAAAIYAIFLLSVVATVAFSFMEYQGRVIIRATVSLLATLTSLGVFFAPKFVKRHMTMDEYRSSASMNTTQANKGTASSDNTSTSDGGSDKDAVIAELETEIARLKKAAGEI</sequence>
<feature type="signal peptide" evidence="11">
    <location>
        <begin position="1"/>
        <end position="23"/>
    </location>
</feature>
<keyword evidence="8" id="KW-0807">Transducer</keyword>